<dbReference type="Proteomes" id="UP000260828">
    <property type="component" value="Unassembled WGS sequence"/>
</dbReference>
<dbReference type="EMBL" id="QVME01000008">
    <property type="protein sequence ID" value="RGE66298.1"/>
    <property type="molecule type" value="Genomic_DNA"/>
</dbReference>
<evidence type="ECO:0000256" key="1">
    <source>
        <dbReference type="SAM" id="Phobius"/>
    </source>
</evidence>
<name>A0A3E3IGT5_9FIRM</name>
<dbReference type="InterPro" id="IPR018770">
    <property type="entry name" value="ChloroindolylP_hydrolase"/>
</dbReference>
<dbReference type="RefSeq" id="WP_117546769.1">
    <property type="nucleotide sequence ID" value="NZ_QVME01000008.1"/>
</dbReference>
<keyword evidence="1" id="KW-0812">Transmembrane</keyword>
<organism evidence="2 3">
    <name type="scientific">Anaerotruncus colihominis</name>
    <dbReference type="NCBI Taxonomy" id="169435"/>
    <lineage>
        <taxon>Bacteria</taxon>
        <taxon>Bacillati</taxon>
        <taxon>Bacillota</taxon>
        <taxon>Clostridia</taxon>
        <taxon>Eubacteriales</taxon>
        <taxon>Oscillospiraceae</taxon>
        <taxon>Anaerotruncus</taxon>
    </lineage>
</organism>
<dbReference type="AlphaFoldDB" id="A0A3E3IGT5"/>
<dbReference type="Pfam" id="PF10112">
    <property type="entry name" value="Halogen_Hydrol"/>
    <property type="match status" value="1"/>
</dbReference>
<evidence type="ECO:0000313" key="2">
    <source>
        <dbReference type="EMBL" id="RGE66298.1"/>
    </source>
</evidence>
<feature type="transmembrane region" description="Helical" evidence="1">
    <location>
        <begin position="30"/>
        <end position="47"/>
    </location>
</feature>
<protein>
    <recommendedName>
        <fullName evidence="4">5-bromo-4-chloroindolyl phosphate hydrolysis protein</fullName>
    </recommendedName>
</protein>
<accession>A0A3E3IGT5</accession>
<evidence type="ECO:0008006" key="4">
    <source>
        <dbReference type="Google" id="ProtNLM"/>
    </source>
</evidence>
<reference evidence="2 3" key="1">
    <citation type="submission" date="2018-08" db="EMBL/GenBank/DDBJ databases">
        <title>A genome reference for cultivated species of the human gut microbiota.</title>
        <authorList>
            <person name="Zou Y."/>
            <person name="Xue W."/>
            <person name="Luo G."/>
        </authorList>
    </citation>
    <scope>NUCLEOTIDE SEQUENCE [LARGE SCALE GENOMIC DNA]</scope>
    <source>
        <strain evidence="2 3">TF05-12AC</strain>
    </source>
</reference>
<comment type="caution">
    <text evidence="2">The sequence shown here is derived from an EMBL/GenBank/DDBJ whole genome shotgun (WGS) entry which is preliminary data.</text>
</comment>
<sequence length="202" mass="22481">MRDIPRMIVSSLLASAVFLVLFLLFRWNLIVCILLCVGIYFGLFLLLKPSRRIAGIDVESLPGGEEIQKLLDDAQADLGDIDQAVKAIADPAVQQDAQALYATGTGILAYLNENPDKIKLARRFFTYYLDTAAKLLARYVDFQNTGLHSEEVTEILCKTAESLPVLNKAFEKQFTHLMQGELLDVEADIELLKSTLKMEGGQ</sequence>
<evidence type="ECO:0000313" key="3">
    <source>
        <dbReference type="Proteomes" id="UP000260828"/>
    </source>
</evidence>
<gene>
    <name evidence="2" type="ORF">DXC40_13505</name>
</gene>
<feature type="transmembrane region" description="Helical" evidence="1">
    <location>
        <begin position="7"/>
        <end position="24"/>
    </location>
</feature>
<keyword evidence="1" id="KW-1133">Transmembrane helix</keyword>
<proteinExistence type="predicted"/>
<keyword evidence="1" id="KW-0472">Membrane</keyword>